<dbReference type="InterPro" id="IPR022409">
    <property type="entry name" value="PKD/Chitinase_dom"/>
</dbReference>
<dbReference type="CDD" id="cd00146">
    <property type="entry name" value="PKD"/>
    <property type="match status" value="1"/>
</dbReference>
<gene>
    <name evidence="2" type="ORF">FBD94_14585</name>
</gene>
<name>A0A4U1G984_9SPHI</name>
<reference evidence="2 3" key="1">
    <citation type="submission" date="2019-04" db="EMBL/GenBank/DDBJ databases">
        <title>Pedobacter sp. RP-1-16 sp. nov., isolated from Arctic soil.</title>
        <authorList>
            <person name="Dahal R.H."/>
            <person name="Kim D.-U."/>
        </authorList>
    </citation>
    <scope>NUCLEOTIDE SEQUENCE [LARGE SCALE GENOMIC DNA]</scope>
    <source>
        <strain evidence="2 3">RP-1-16</strain>
    </source>
</reference>
<comment type="caution">
    <text evidence="2">The sequence shown here is derived from an EMBL/GenBank/DDBJ whole genome shotgun (WGS) entry which is preliminary data.</text>
</comment>
<feature type="domain" description="PKD" evidence="1">
    <location>
        <begin position="648"/>
        <end position="736"/>
    </location>
</feature>
<sequence>MAAAGSVGKITYLDNGTTTMIYEPHDYYDPTAGTVVQGGGGRIKQIIDYDGINVAHNMVSNYSYANPSTGITSGKPTSLPVYGFTRPYTGSGSSLDLWKNATVRSELDLSPNDHSIVYSHVKEAKNGAGNMVYEYYTPATNYDTSAFPSCFDCTTSDWAPTITFIARPGCGTAGFMTNDKSTYPFAPTTNYDFERGLVKSVKVYNEVGGIVDETEYLYQRVGMPISITGLRWDENAGFKVYSKYTVLTSTGELTKKVVKKTTDLPPYSQVKQTSSSYFYDSPFHHLSTRQEVTNSDGTIKKAFVKYVKDYNTGTINDVEVNAIHQLKLQNQNIPIEQYRQVQKPNNDLKVTSGSLLKFKAFNFGSYSLYMPSQKLGFVSQNGITGFTTSSISSGIFTYDSNYIPLENYLIYDSSGFLQTKDDNHKQVQTSLSSSVHHFPVANISNAAADEIAYYNPNNMVTNSFFNIGNGITGPYAGRAGLGSGSSGLEPGISFSKAIKKNKNAKNYIFSVWLNSYESGTFSITLTGTDNVPHVYPLNFTANSGTWKYYEIKVPVVNLSPTFNIDIQHNTTSVLFLTDVLFYPENSEITTSDYRVATLSKIVQTNTNGISEYYESDNLGRLSLVYDQDKQIKARTSYLYQDTYQTFSDPTFSFSPVNNIIAGTDVRFYNATNYNPCQFTGITFSWDFGDGSAPLVTSSTISLDHRYAVAGTYNVTLTVSALGQSNKTTKAVVVVVPPPVEPPPPLVIPIVYVNNSSGVITSIQLSQNGVVKYTFTGDELDGGVMVPAQSYRVRVFCSGSYGSVNLNDGDLNYCSEYGGGNSYTFFANLVKPRSLTITISDGNCN</sequence>
<dbReference type="Pfam" id="PF18911">
    <property type="entry name" value="PKD_4"/>
    <property type="match status" value="1"/>
</dbReference>
<dbReference type="PROSITE" id="PS50093">
    <property type="entry name" value="PKD"/>
    <property type="match status" value="1"/>
</dbReference>
<dbReference type="Gene3D" id="2.60.40.10">
    <property type="entry name" value="Immunoglobulins"/>
    <property type="match status" value="1"/>
</dbReference>
<dbReference type="EMBL" id="SWDX01000005">
    <property type="protein sequence ID" value="TKC60401.1"/>
    <property type="molecule type" value="Genomic_DNA"/>
</dbReference>
<dbReference type="AlphaFoldDB" id="A0A4U1G984"/>
<protein>
    <submittedName>
        <fullName evidence="2">PKD domain-containing protein</fullName>
    </submittedName>
</protein>
<dbReference type="InterPro" id="IPR035986">
    <property type="entry name" value="PKD_dom_sf"/>
</dbReference>
<evidence type="ECO:0000259" key="1">
    <source>
        <dbReference type="PROSITE" id="PS50093"/>
    </source>
</evidence>
<evidence type="ECO:0000313" key="3">
    <source>
        <dbReference type="Proteomes" id="UP000309594"/>
    </source>
</evidence>
<dbReference type="SUPFAM" id="SSF49299">
    <property type="entry name" value="PKD domain"/>
    <property type="match status" value="1"/>
</dbReference>
<proteinExistence type="predicted"/>
<dbReference type="SMART" id="SM00089">
    <property type="entry name" value="PKD"/>
    <property type="match status" value="1"/>
</dbReference>
<accession>A0A4U1G984</accession>
<dbReference type="InterPro" id="IPR000601">
    <property type="entry name" value="PKD_dom"/>
</dbReference>
<evidence type="ECO:0000313" key="2">
    <source>
        <dbReference type="EMBL" id="TKC60401.1"/>
    </source>
</evidence>
<dbReference type="Proteomes" id="UP000309594">
    <property type="component" value="Unassembled WGS sequence"/>
</dbReference>
<organism evidence="2 3">
    <name type="scientific">Pedobacter hiemivivus</name>
    <dbReference type="NCBI Taxonomy" id="2530454"/>
    <lineage>
        <taxon>Bacteria</taxon>
        <taxon>Pseudomonadati</taxon>
        <taxon>Bacteroidota</taxon>
        <taxon>Sphingobacteriia</taxon>
        <taxon>Sphingobacteriales</taxon>
        <taxon>Sphingobacteriaceae</taxon>
        <taxon>Pedobacter</taxon>
    </lineage>
</organism>
<dbReference type="InterPro" id="IPR013783">
    <property type="entry name" value="Ig-like_fold"/>
</dbReference>